<feature type="domain" description="TRAP C4-dicarboxylate transport system permease DctM subunit" evidence="2">
    <location>
        <begin position="132"/>
        <end position="562"/>
    </location>
</feature>
<dbReference type="InterPro" id="IPR011853">
    <property type="entry name" value="TRAP_DctM-Dct_fused"/>
</dbReference>
<dbReference type="STRING" id="617002.SAMN05660653_00735"/>
<feature type="transmembrane region" description="Helical" evidence="1">
    <location>
        <begin position="32"/>
        <end position="51"/>
    </location>
</feature>
<dbReference type="Pfam" id="PF06808">
    <property type="entry name" value="DctM"/>
    <property type="match status" value="1"/>
</dbReference>
<feature type="transmembrane region" description="Helical" evidence="1">
    <location>
        <begin position="548"/>
        <end position="568"/>
    </location>
</feature>
<keyword evidence="1" id="KW-1133">Transmembrane helix</keyword>
<feature type="transmembrane region" description="Helical" evidence="1">
    <location>
        <begin position="63"/>
        <end position="81"/>
    </location>
</feature>
<dbReference type="NCBIfam" id="TIGR02123">
    <property type="entry name" value="TRAP_fused"/>
    <property type="match status" value="1"/>
</dbReference>
<name>A0A1G6B2G4_9BACT</name>
<keyword evidence="4" id="KW-1185">Reference proteome</keyword>
<protein>
    <submittedName>
        <fullName evidence="3">TRAP transporter, 4TM/12TM fusion protein</fullName>
    </submittedName>
</protein>
<feature type="transmembrane region" description="Helical" evidence="1">
    <location>
        <begin position="90"/>
        <end position="109"/>
    </location>
</feature>
<sequence length="673" mass="73296">MTDPQEMSVARKEELKRIQAKDAKTGRKLTGVWKWMISIMGLCMVLFYFYAAGIRPVSDQYHRGVYVFLTYIMIFISFPFWRHSNQTRPTVVDVLLALISAGVIGYWIFEFENLNYRAGMETQMDVWVSIVGIIISLEVCRRVLGWSITMGGVLFLAYGYFGPYFPSAIAHRGFDLDRLAPYLFLTQDGVFGVMASVLVTYVILFIFFGAFLQKSGVGRFFIDWPLALAGRSIGGPAKVCVMASAFFGSVSGSAIANTVTTGAFTIPLMKKAGFRPHVAGAIEPAASIGGMFMPPIMGAGGFIMAELTNTPYVQIMLISIFPAILYFLSVFTMIHFEAKKMNIKGLDLDDMPSPSAIFKRHWYKCVPLVIIIVMMLIGYSPGNAAFWATLSCILISQFDPEFRMGPQQVWEALVAGAKSTLVIGATVGVIGIIVGTIALSGIGLKFSDIIISLSGGHLLPALILIALASLILGMGVPVTASYLIVAVLAVPALHEMGVGLIAGHMIVYWFSQNSNITPPVCVAAYAGAAIAGSDPWKTGWTAFKFSKLLYVMPFLFAYEPAMTLYIGWDEAVTGDAGWAGIASVYFAAAIGTVAFSAWSMFYLLRRTTMVEWIIFGGATFLCFQPNLLSDAIGIGIVVLLGMWQHRKNKLEEALAATAKFIAPEQTIVGGKIV</sequence>
<evidence type="ECO:0000256" key="1">
    <source>
        <dbReference type="SAM" id="Phobius"/>
    </source>
</evidence>
<dbReference type="PANTHER" id="PTHR43849">
    <property type="entry name" value="BLL3936 PROTEIN"/>
    <property type="match status" value="1"/>
</dbReference>
<feature type="transmembrane region" description="Helical" evidence="1">
    <location>
        <begin position="124"/>
        <end position="140"/>
    </location>
</feature>
<dbReference type="EMBL" id="FMXO01000003">
    <property type="protein sequence ID" value="SDB14653.1"/>
    <property type="molecule type" value="Genomic_DNA"/>
</dbReference>
<organism evidence="3 4">
    <name type="scientific">Desulfonatronum thiosulfatophilum</name>
    <dbReference type="NCBI Taxonomy" id="617002"/>
    <lineage>
        <taxon>Bacteria</taxon>
        <taxon>Pseudomonadati</taxon>
        <taxon>Thermodesulfobacteriota</taxon>
        <taxon>Desulfovibrionia</taxon>
        <taxon>Desulfovibrionales</taxon>
        <taxon>Desulfonatronaceae</taxon>
        <taxon>Desulfonatronum</taxon>
    </lineage>
</organism>
<dbReference type="RefSeq" id="WP_092117355.1">
    <property type="nucleotide sequence ID" value="NZ_FMXO01000003.1"/>
</dbReference>
<gene>
    <name evidence="3" type="ORF">SAMN05660653_00735</name>
</gene>
<dbReference type="AlphaFoldDB" id="A0A1G6B2G4"/>
<reference evidence="3 4" key="1">
    <citation type="submission" date="2016-10" db="EMBL/GenBank/DDBJ databases">
        <authorList>
            <person name="de Groot N.N."/>
        </authorList>
    </citation>
    <scope>NUCLEOTIDE SEQUENCE [LARGE SCALE GENOMIC DNA]</scope>
    <source>
        <strain evidence="3 4">ASO4-2</strain>
    </source>
</reference>
<keyword evidence="1" id="KW-0812">Transmembrane</keyword>
<dbReference type="PANTHER" id="PTHR43849:SF2">
    <property type="entry name" value="BLL3936 PROTEIN"/>
    <property type="match status" value="1"/>
</dbReference>
<dbReference type="Proteomes" id="UP000198771">
    <property type="component" value="Unassembled WGS sequence"/>
</dbReference>
<feature type="transmembrane region" description="Helical" evidence="1">
    <location>
        <begin position="152"/>
        <end position="170"/>
    </location>
</feature>
<feature type="transmembrane region" description="Helical" evidence="1">
    <location>
        <begin position="421"/>
        <end position="443"/>
    </location>
</feature>
<evidence type="ECO:0000313" key="3">
    <source>
        <dbReference type="EMBL" id="SDB14653.1"/>
    </source>
</evidence>
<accession>A0A1G6B2G4</accession>
<feature type="transmembrane region" description="Helical" evidence="1">
    <location>
        <begin position="311"/>
        <end position="334"/>
    </location>
</feature>
<keyword evidence="1" id="KW-0472">Membrane</keyword>
<feature type="transmembrane region" description="Helical" evidence="1">
    <location>
        <begin position="190"/>
        <end position="212"/>
    </location>
</feature>
<evidence type="ECO:0000313" key="4">
    <source>
        <dbReference type="Proteomes" id="UP000198771"/>
    </source>
</evidence>
<feature type="transmembrane region" description="Helical" evidence="1">
    <location>
        <begin position="484"/>
        <end position="510"/>
    </location>
</feature>
<dbReference type="OrthoDB" id="9759894at2"/>
<feature type="transmembrane region" description="Helical" evidence="1">
    <location>
        <begin position="580"/>
        <end position="604"/>
    </location>
</feature>
<dbReference type="InterPro" id="IPR010656">
    <property type="entry name" value="DctM"/>
</dbReference>
<proteinExistence type="predicted"/>
<feature type="transmembrane region" description="Helical" evidence="1">
    <location>
        <begin position="449"/>
        <end position="472"/>
    </location>
</feature>
<evidence type="ECO:0000259" key="2">
    <source>
        <dbReference type="Pfam" id="PF06808"/>
    </source>
</evidence>